<gene>
    <name evidence="2" type="ORF">ACHAXA_005012</name>
</gene>
<dbReference type="EMBL" id="JALLPB020000106">
    <property type="protein sequence ID" value="KAL3817377.1"/>
    <property type="molecule type" value="Genomic_DNA"/>
</dbReference>
<protein>
    <recommendedName>
        <fullName evidence="1">Orc1-like AAA ATPase domain-containing protein</fullName>
    </recommendedName>
</protein>
<dbReference type="SUPFAM" id="SSF52540">
    <property type="entry name" value="P-loop containing nucleoside triphosphate hydrolases"/>
    <property type="match status" value="1"/>
</dbReference>
<dbReference type="PANTHER" id="PTHR43642:SF1">
    <property type="entry name" value="HYBRID SIGNAL TRANSDUCTION HISTIDINE KINASE G"/>
    <property type="match status" value="1"/>
</dbReference>
<proteinExistence type="predicted"/>
<dbReference type="PANTHER" id="PTHR43642">
    <property type="entry name" value="HYBRID SIGNAL TRANSDUCTION HISTIDINE KINASE G"/>
    <property type="match status" value="1"/>
</dbReference>
<dbReference type="InterPro" id="IPR053159">
    <property type="entry name" value="Hybrid_Histidine_Kinase"/>
</dbReference>
<accession>A0ABD3RYU4</accession>
<keyword evidence="3" id="KW-1185">Reference proteome</keyword>
<evidence type="ECO:0000259" key="1">
    <source>
        <dbReference type="Pfam" id="PF13191"/>
    </source>
</evidence>
<sequence>VTLRPLRHWLEGETRREILDKQKPDSGEDVLKAIILRKTSIAYGIAALLRQTARSHHNSALSQASLLDGRCCIDNFVVRTISPGRRSHLTWKNIEGVDMLSPRLSVNIVEPSFLREEDDGDQDNEMGRYFEVEFPTLPETDANAVFVSQNEETARCHSLGVILYELFLNCTPISPGAKPDDDGGSGSGSRNFDASIERARKKIQLVDLRAVCAPEIHSIAHVRREEASTALLREGCSNLSGGGLPASLCLVIQNLLDCGEDDRPDNAYDSIDAVINDLHLLLLDPSRFLFNHEPVYDDNGRITLSFREHQLYGREHEVSLITDTFCRVSSGKSESLFIGGFSGSGKSRLVNSLTARVDSVGGYVLTHKFDQMFQEKSMLDMVALFNDLCLLIKEKSSQQDLLVLVNHLATVFGSDWSTLAQLLPNIKALVPHLERFADDKEDIDNQMNVRSICFTLQRFIRVVSSATHPVMLFLDDLQWCHKSVFTLVESLLCDAIGPPCLFFVGTYRSNEVADDHEIFCLEQRLKSSGVPTTMLSLEGLNPSYLNTMVSDALCIFPRITEPLSDIIYQKTKGNPFFVLAFMRLLIDRELLEYSFSTRSWIWDEDNVSKMDITGNVLYLLSSKMSGLSSNIQSALKVAACFGTTLKQSVVENLSADPEHSDIRDKLDQVIREGFMVKCGTSEFKFVHDKVREAAYDLIPEKDKDQYHYNLGMLLYFLSKGAVADDLLFTIADQIKHGIVNVATDSPALQIDVAKLYGLAGMRAAASSDHVASRSYLEHALSLLPADPWKTHYEISLQFSLRLAKSCYSCGDVEKAQCILQVIAEHCRTIEDKVPAHALLARILLDRKSFLEVYTLSCEVLSQLGEKIPESLLPIQIALMIAGTANMVKNTSESDLLEMDEMDEKLSYSIRFYNIIGNASYLMKPKMVPFFACRMVQLTMKNGLCKYSILGFVQFAAMLCNNKFAKIIGSIALGTRIGKAAMSCSTKRYHTLEQLPNINLVFYTQIAFRTEPLQTCADVFRQGFDASISRGNTGIALFNSVQHIRTALIAGERLSSLLEMVDYYLELTNTYHNETAKLSLGLHRGTITALIAGSTTLAADVPTGVTADVPTGVDDVQVLAGLYFHRATLAHWQGYNVRCLYYIQKFTTVVAFGGTIREHFMTFIEGMNSLQLLRIESNGTKNRSVRSQAAIWKTISNAIDILKAAASHSSWNFQNKVYLLEAEMFSLQNKISEARTSYAAAISSARSSGFIHEQGLACERAGYHCKKISDLRSAWTYFDRAKQCYIEWGSQMMVDRITIQLESLSDYMPCGHRRHD</sequence>
<dbReference type="Proteomes" id="UP001530377">
    <property type="component" value="Unassembled WGS sequence"/>
</dbReference>
<reference evidence="2 3" key="1">
    <citation type="submission" date="2024-10" db="EMBL/GenBank/DDBJ databases">
        <title>Updated reference genomes for cyclostephanoid diatoms.</title>
        <authorList>
            <person name="Roberts W.R."/>
            <person name="Alverson A.J."/>
        </authorList>
    </citation>
    <scope>NUCLEOTIDE SEQUENCE [LARGE SCALE GENOMIC DNA]</scope>
    <source>
        <strain evidence="2 3">AJA228-03</strain>
    </source>
</reference>
<comment type="caution">
    <text evidence="2">The sequence shown here is derived from an EMBL/GenBank/DDBJ whole genome shotgun (WGS) entry which is preliminary data.</text>
</comment>
<organism evidence="2 3">
    <name type="scientific">Cyclostephanos tholiformis</name>
    <dbReference type="NCBI Taxonomy" id="382380"/>
    <lineage>
        <taxon>Eukaryota</taxon>
        <taxon>Sar</taxon>
        <taxon>Stramenopiles</taxon>
        <taxon>Ochrophyta</taxon>
        <taxon>Bacillariophyta</taxon>
        <taxon>Coscinodiscophyceae</taxon>
        <taxon>Thalassiosirophycidae</taxon>
        <taxon>Stephanodiscales</taxon>
        <taxon>Stephanodiscaceae</taxon>
        <taxon>Cyclostephanos</taxon>
    </lineage>
</organism>
<name>A0ABD3RYU4_9STRA</name>
<evidence type="ECO:0000313" key="3">
    <source>
        <dbReference type="Proteomes" id="UP001530377"/>
    </source>
</evidence>
<dbReference type="InterPro" id="IPR041664">
    <property type="entry name" value="AAA_16"/>
</dbReference>
<feature type="domain" description="Orc1-like AAA ATPase" evidence="1">
    <location>
        <begin position="310"/>
        <end position="492"/>
    </location>
</feature>
<dbReference type="Pfam" id="PF13191">
    <property type="entry name" value="AAA_16"/>
    <property type="match status" value="1"/>
</dbReference>
<evidence type="ECO:0000313" key="2">
    <source>
        <dbReference type="EMBL" id="KAL3817377.1"/>
    </source>
</evidence>
<dbReference type="InterPro" id="IPR027417">
    <property type="entry name" value="P-loop_NTPase"/>
</dbReference>
<feature type="non-terminal residue" evidence="2">
    <location>
        <position position="1"/>
    </location>
</feature>